<evidence type="ECO:0000256" key="8">
    <source>
        <dbReference type="ARBA" id="ARBA00023136"/>
    </source>
</evidence>
<dbReference type="PROSITE" id="PS01156">
    <property type="entry name" value="TONB_DEPENDENT_REC_2"/>
    <property type="match status" value="1"/>
</dbReference>
<keyword evidence="5 11" id="KW-0812">Transmembrane</keyword>
<evidence type="ECO:0000256" key="9">
    <source>
        <dbReference type="ARBA" id="ARBA00023170"/>
    </source>
</evidence>
<sequence length="681" mass="75236">MSAHISFFRMSMLALALSGVSLAHAAENGKDLPAISATGKRPITNNWKTNSERNISSMRDLLADRADINAGGGNASAQYLSIRAAGQNRIDMVVDGTATATQLWYHQGRFQLDPDMVRVIGVDKGAGSASAGIGMTSGAIRSQTLDAKDLILDGKPFGARISTQYNSNKSISGSAAVYANTHGFDALLLGSWHNARNYKAGRDRDKENKSVIADNTARKQANYLAKFGYEIHPDHKIGISYRREHFYGDSSERPEFASYADRGNVATTQQTVNARYAGKNLGFINSLDANVFHIKGDDERENWQRREVEKNGKKVEETYNAGKGRHSQTFTTGANLNAASSLLGKHTIKYGLNWRNEHTKGRAGDNSVNGERKNEVGIYAEGIWSLDPVTLTTGLRYDHFELNTVGKYNSNAAKKASVGAINPSVGVIWDVMPDLALHAKLNYASRSPNLASAYTLTDNRGENKARGWRDVADKLKPEQARLAEVGFNWTHKDLNVNGTLFQQQVKNYYTELNSSPVANRGTLKTNGYELGASYQWKGLTARASMAYANPKADFKDANGKALEVDFADDPLDIIPQGRQWRTSLTYRFDKPNLEVGWRGRFAESKDFIAANRREGNARHRKGYGVHDLYANWKPLNNDAMNVNVAVNNVGNKLYKSHSQRLLASTPPNPGREVRLGVNYRF</sequence>
<evidence type="ECO:0000256" key="10">
    <source>
        <dbReference type="ARBA" id="ARBA00023237"/>
    </source>
</evidence>
<dbReference type="RefSeq" id="WP_027010081.1">
    <property type="nucleotide sequence ID" value="NZ_CP091521.1"/>
</dbReference>
<name>A0A8T9MTH5_9NEIS</name>
<dbReference type="AlphaFoldDB" id="A0A8T9MTH5"/>
<evidence type="ECO:0000256" key="5">
    <source>
        <dbReference type="ARBA" id="ARBA00022692"/>
    </source>
</evidence>
<keyword evidence="3 11" id="KW-0813">Transport</keyword>
<dbReference type="KEGG" id="ckh:LVJ77_10080"/>
<protein>
    <submittedName>
        <fullName evidence="17">TonB-dependent receptor domain-containing protein</fullName>
    </submittedName>
</protein>
<dbReference type="PANTHER" id="PTHR30069">
    <property type="entry name" value="TONB-DEPENDENT OUTER MEMBRANE RECEPTOR"/>
    <property type="match status" value="1"/>
</dbReference>
<evidence type="ECO:0000259" key="15">
    <source>
        <dbReference type="Pfam" id="PF00593"/>
    </source>
</evidence>
<evidence type="ECO:0000256" key="1">
    <source>
        <dbReference type="ARBA" id="ARBA00004571"/>
    </source>
</evidence>
<evidence type="ECO:0000313" key="18">
    <source>
        <dbReference type="Proteomes" id="UP000831534"/>
    </source>
</evidence>
<keyword evidence="18" id="KW-1185">Reference proteome</keyword>
<dbReference type="Gene3D" id="2.40.170.20">
    <property type="entry name" value="TonB-dependent receptor, beta-barrel domain"/>
    <property type="match status" value="1"/>
</dbReference>
<comment type="subcellular location">
    <subcellularLocation>
        <location evidence="1 11">Cell outer membrane</location>
        <topology evidence="1 11">Multi-pass membrane protein</topology>
    </subcellularLocation>
</comment>
<keyword evidence="9 17" id="KW-0675">Receptor</keyword>
<evidence type="ECO:0000256" key="4">
    <source>
        <dbReference type="ARBA" id="ARBA00022452"/>
    </source>
</evidence>
<keyword evidence="6 14" id="KW-0732">Signal</keyword>
<proteinExistence type="inferred from homology"/>
<evidence type="ECO:0000256" key="6">
    <source>
        <dbReference type="ARBA" id="ARBA00022729"/>
    </source>
</evidence>
<evidence type="ECO:0000256" key="13">
    <source>
        <dbReference type="RuleBase" id="RU003357"/>
    </source>
</evidence>
<feature type="short sequence motif" description="TonB C-terminal box" evidence="12">
    <location>
        <begin position="664"/>
        <end position="681"/>
    </location>
</feature>
<evidence type="ECO:0000313" key="17">
    <source>
        <dbReference type="EMBL" id="UOP04579.1"/>
    </source>
</evidence>
<dbReference type="InterPro" id="IPR010917">
    <property type="entry name" value="TonB_rcpt_CS"/>
</dbReference>
<reference evidence="17" key="1">
    <citation type="journal article" date="2022" name="Res Sq">
        <title>Evolution of multicellular longitudinally dividing oral cavity symbionts (Neisseriaceae).</title>
        <authorList>
            <person name="Nyongesa S."/>
            <person name="Weber P."/>
            <person name="Bernet E."/>
            <person name="Pullido F."/>
            <person name="Nieckarz M."/>
            <person name="Delaby M."/>
            <person name="Nieves C."/>
            <person name="Viehboeck T."/>
            <person name="Krause N."/>
            <person name="Rivera-Millot A."/>
            <person name="Nakamura A."/>
            <person name="Vischer N."/>
            <person name="VanNieuwenhze M."/>
            <person name="Brun Y."/>
            <person name="Cava F."/>
            <person name="Bulgheresi S."/>
            <person name="Veyrier F."/>
        </authorList>
    </citation>
    <scope>NUCLEOTIDE SEQUENCE</scope>
    <source>
        <strain evidence="17">17694</strain>
    </source>
</reference>
<dbReference type="InterPro" id="IPR037066">
    <property type="entry name" value="Plug_dom_sf"/>
</dbReference>
<evidence type="ECO:0000256" key="7">
    <source>
        <dbReference type="ARBA" id="ARBA00023077"/>
    </source>
</evidence>
<dbReference type="GO" id="GO:0015344">
    <property type="term" value="F:siderophore uptake transmembrane transporter activity"/>
    <property type="evidence" value="ECO:0007669"/>
    <property type="project" value="TreeGrafter"/>
</dbReference>
<evidence type="ECO:0000256" key="11">
    <source>
        <dbReference type="PROSITE-ProRule" id="PRU01360"/>
    </source>
</evidence>
<dbReference type="Pfam" id="PF07715">
    <property type="entry name" value="Plug"/>
    <property type="match status" value="1"/>
</dbReference>
<evidence type="ECO:0000256" key="3">
    <source>
        <dbReference type="ARBA" id="ARBA00022448"/>
    </source>
</evidence>
<evidence type="ECO:0000256" key="14">
    <source>
        <dbReference type="SAM" id="SignalP"/>
    </source>
</evidence>
<feature type="signal peptide" evidence="14">
    <location>
        <begin position="1"/>
        <end position="25"/>
    </location>
</feature>
<evidence type="ECO:0000256" key="12">
    <source>
        <dbReference type="PROSITE-ProRule" id="PRU10144"/>
    </source>
</evidence>
<dbReference type="InterPro" id="IPR000531">
    <property type="entry name" value="Beta-barrel_TonB"/>
</dbReference>
<dbReference type="GO" id="GO:0044718">
    <property type="term" value="P:siderophore transmembrane transport"/>
    <property type="evidence" value="ECO:0007669"/>
    <property type="project" value="TreeGrafter"/>
</dbReference>
<comment type="similarity">
    <text evidence="2 11 13">Belongs to the TonB-dependent receptor family.</text>
</comment>
<reference evidence="17" key="2">
    <citation type="submission" date="2024-09" db="EMBL/GenBank/DDBJ databases">
        <authorList>
            <person name="Veyrier F.J."/>
        </authorList>
    </citation>
    <scope>NUCLEOTIDE SEQUENCE</scope>
    <source>
        <strain evidence="17">17694</strain>
    </source>
</reference>
<evidence type="ECO:0000259" key="16">
    <source>
        <dbReference type="Pfam" id="PF07715"/>
    </source>
</evidence>
<dbReference type="InterPro" id="IPR012910">
    <property type="entry name" value="Plug_dom"/>
</dbReference>
<dbReference type="GO" id="GO:0009279">
    <property type="term" value="C:cell outer membrane"/>
    <property type="evidence" value="ECO:0007669"/>
    <property type="project" value="UniProtKB-SubCell"/>
</dbReference>
<evidence type="ECO:0000256" key="2">
    <source>
        <dbReference type="ARBA" id="ARBA00009810"/>
    </source>
</evidence>
<feature type="domain" description="TonB-dependent receptor plug" evidence="16">
    <location>
        <begin position="52"/>
        <end position="138"/>
    </location>
</feature>
<gene>
    <name evidence="17" type="ORF">LVJ77_10080</name>
</gene>
<dbReference type="Pfam" id="PF00593">
    <property type="entry name" value="TonB_dep_Rec_b-barrel"/>
    <property type="match status" value="1"/>
</dbReference>
<dbReference type="Proteomes" id="UP000831534">
    <property type="component" value="Chromosome"/>
</dbReference>
<dbReference type="EMBL" id="CP091521">
    <property type="protein sequence ID" value="UOP04579.1"/>
    <property type="molecule type" value="Genomic_DNA"/>
</dbReference>
<dbReference type="InterPro" id="IPR036942">
    <property type="entry name" value="Beta-barrel_TonB_sf"/>
</dbReference>
<keyword evidence="8 11" id="KW-0472">Membrane</keyword>
<keyword evidence="4 11" id="KW-1134">Transmembrane beta strand</keyword>
<keyword evidence="10 11" id="KW-0998">Cell outer membrane</keyword>
<dbReference type="InterPro" id="IPR039426">
    <property type="entry name" value="TonB-dep_rcpt-like"/>
</dbReference>
<keyword evidence="7 13" id="KW-0798">TonB box</keyword>
<feature type="chain" id="PRO_5035866433" evidence="14">
    <location>
        <begin position="26"/>
        <end position="681"/>
    </location>
</feature>
<dbReference type="PANTHER" id="PTHR30069:SF41">
    <property type="entry name" value="HEME_HEMOPEXIN UTILIZATION PROTEIN C"/>
    <property type="match status" value="1"/>
</dbReference>
<organism evidence="17 18">
    <name type="scientific">Conchiformibius kuhniae</name>
    <dbReference type="NCBI Taxonomy" id="211502"/>
    <lineage>
        <taxon>Bacteria</taxon>
        <taxon>Pseudomonadati</taxon>
        <taxon>Pseudomonadota</taxon>
        <taxon>Betaproteobacteria</taxon>
        <taxon>Neisseriales</taxon>
        <taxon>Neisseriaceae</taxon>
        <taxon>Conchiformibius</taxon>
    </lineage>
</organism>
<dbReference type="SUPFAM" id="SSF56935">
    <property type="entry name" value="Porins"/>
    <property type="match status" value="1"/>
</dbReference>
<feature type="domain" description="TonB-dependent receptor-like beta-barrel" evidence="15">
    <location>
        <begin position="246"/>
        <end position="649"/>
    </location>
</feature>
<dbReference type="PROSITE" id="PS52016">
    <property type="entry name" value="TONB_DEPENDENT_REC_3"/>
    <property type="match status" value="1"/>
</dbReference>
<accession>A0A8T9MTH5</accession>
<dbReference type="Gene3D" id="2.170.130.10">
    <property type="entry name" value="TonB-dependent receptor, plug domain"/>
    <property type="match status" value="1"/>
</dbReference>